<name>S0EY21_CHTCT</name>
<evidence type="ECO:0000313" key="2">
    <source>
        <dbReference type="EMBL" id="CCW36419.1"/>
    </source>
</evidence>
<dbReference type="PATRIC" id="fig|1303518.3.peg.2729"/>
<dbReference type="STRING" id="454171.CP488_01465"/>
<dbReference type="InterPro" id="IPR036457">
    <property type="entry name" value="PPM-type-like_dom_sf"/>
</dbReference>
<evidence type="ECO:0000313" key="3">
    <source>
        <dbReference type="Proteomes" id="UP000014227"/>
    </source>
</evidence>
<sequence>MGYGLTVTYSGVWKVISASVAGTGHVRAGLPCQDAHDCLVLPRGLLLIAVADGAGSAQYGQLGASLAVESSLRFCAEQAEGLHEELQVQKHLIGGLCAARERLEHEAETQQVELRELACTLLLVAATPRFVAAAQIGDGTSVGLFPNDTLRTLTRPPQTEYVNETLFLTSSSSLEAAQFVFQPEAPWGIAVTTDGLQRLALKLPQGEPHAPFFLPLFRFAANTGSDSRQQLENFLRSPRIAERTDDDLTLVLAVRRCEPHGRTL</sequence>
<dbReference type="Proteomes" id="UP000014227">
    <property type="component" value="Chromosome I"/>
</dbReference>
<dbReference type="AlphaFoldDB" id="S0EY21"/>
<dbReference type="Gene3D" id="3.60.40.10">
    <property type="entry name" value="PPM-type phosphatase domain"/>
    <property type="match status" value="1"/>
</dbReference>
<accession>S0EY21</accession>
<dbReference type="HOGENOM" id="CLU_066842_1_1_0"/>
<proteinExistence type="predicted"/>
<keyword evidence="3" id="KW-1185">Reference proteome</keyword>
<reference evidence="3" key="1">
    <citation type="submission" date="2013-03" db="EMBL/GenBank/DDBJ databases">
        <title>Genome sequence of Chthonomonas calidirosea, the first sequenced genome from the Armatimonadetes phylum (formally candidate division OP10).</title>
        <authorList>
            <person name="Lee K.C.Y."/>
            <person name="Morgan X.C."/>
            <person name="Dunfield P.F."/>
            <person name="Tamas I."/>
            <person name="Houghton K.M."/>
            <person name="Vyssotski M."/>
            <person name="Ryan J.L.J."/>
            <person name="Lagutin K."/>
            <person name="McDonald I.R."/>
            <person name="Stott M.B."/>
        </authorList>
    </citation>
    <scope>NUCLEOTIDE SEQUENCE [LARGE SCALE GENOMIC DNA]</scope>
    <source>
        <strain evidence="3">DSM 23976 / ICMP 18418 / T49</strain>
    </source>
</reference>
<dbReference type="KEGG" id="ccz:CCALI_02626"/>
<evidence type="ECO:0000259" key="1">
    <source>
        <dbReference type="Pfam" id="PF13672"/>
    </source>
</evidence>
<organism evidence="2 3">
    <name type="scientific">Chthonomonas calidirosea (strain DSM 23976 / ICMP 18418 / T49)</name>
    <dbReference type="NCBI Taxonomy" id="1303518"/>
    <lineage>
        <taxon>Bacteria</taxon>
        <taxon>Bacillati</taxon>
        <taxon>Armatimonadota</taxon>
        <taxon>Chthonomonadia</taxon>
        <taxon>Chthonomonadales</taxon>
        <taxon>Chthonomonadaceae</taxon>
        <taxon>Chthonomonas</taxon>
    </lineage>
</organism>
<protein>
    <submittedName>
        <fullName evidence="2">Serine/threonine protein phosphatase</fullName>
    </submittedName>
</protein>
<dbReference type="InParanoid" id="S0EY21"/>
<dbReference type="OrthoDB" id="9805674at2"/>
<dbReference type="Pfam" id="PF13672">
    <property type="entry name" value="PP2C_2"/>
    <property type="match status" value="1"/>
</dbReference>
<dbReference type="eggNOG" id="COG0631">
    <property type="taxonomic scope" value="Bacteria"/>
</dbReference>
<dbReference type="EMBL" id="HF951689">
    <property type="protein sequence ID" value="CCW36419.1"/>
    <property type="molecule type" value="Genomic_DNA"/>
</dbReference>
<dbReference type="SUPFAM" id="SSF81606">
    <property type="entry name" value="PP2C-like"/>
    <property type="match status" value="1"/>
</dbReference>
<feature type="domain" description="PPM-type phosphatase" evidence="1">
    <location>
        <begin position="22"/>
        <end position="236"/>
    </location>
</feature>
<dbReference type="InterPro" id="IPR001932">
    <property type="entry name" value="PPM-type_phosphatase-like_dom"/>
</dbReference>
<gene>
    <name evidence="2" type="ORF">CCALI_02626</name>
</gene>